<evidence type="ECO:0000259" key="1">
    <source>
        <dbReference type="Pfam" id="PF14493"/>
    </source>
</evidence>
<comment type="caution">
    <text evidence="2">The sequence shown here is derived from an EMBL/GenBank/DDBJ whole genome shotgun (WGS) entry which is preliminary data.</text>
</comment>
<protein>
    <submittedName>
        <fullName evidence="2">Helix-turn-helix domain protein</fullName>
    </submittedName>
</protein>
<dbReference type="EMBL" id="JYBP01000003">
    <property type="protein sequence ID" value="KJE28381.1"/>
    <property type="molecule type" value="Genomic_DNA"/>
</dbReference>
<organism evidence="2 3">
    <name type="scientific">Geobacillus kaustophilus</name>
    <dbReference type="NCBI Taxonomy" id="1462"/>
    <lineage>
        <taxon>Bacteria</taxon>
        <taxon>Bacillati</taxon>
        <taxon>Bacillota</taxon>
        <taxon>Bacilli</taxon>
        <taxon>Bacillales</taxon>
        <taxon>Anoxybacillaceae</taxon>
        <taxon>Geobacillus</taxon>
        <taxon>Geobacillus thermoleovorans group</taxon>
    </lineage>
</organism>
<dbReference type="AlphaFoldDB" id="A0A0D8BW13"/>
<dbReference type="Pfam" id="PF14493">
    <property type="entry name" value="HTH_40"/>
    <property type="match status" value="1"/>
</dbReference>
<dbReference type="RefSeq" id="WP_044730988.1">
    <property type="nucleotide sequence ID" value="NZ_JYBP01000003.1"/>
</dbReference>
<gene>
    <name evidence="2" type="ORF">LG52_752</name>
</gene>
<sequence>MRHGYAPFLLAHCLHRFNGERTLAAVYHLFSGKKSAQTLQDSKWFQLEPLFGTWKNVTMAALEEAAMALVEQRLALSAKQRTYTLTAAGEEWLAEQAALFPCHLNGWRYHEAEPLFWQRLSLIGQTLSNLVYGRRFAPICRDERTLQWVKQYLLAKGSRQMLAETLYQELIRLLEAVSEEAAAIFTLRLTSAVRIGWTMEQIAAHLQKDALYVQFQFRNVLHYIMAEAEAGRAPMMAELMSGLAPAVLTQSAQKTYEWLQKGKTIDEIAALRRLKKSTIEDHVVELAANVPDFSIAPFVAAERAAAIQAAARALGTRKLKRIREALGGIASYFEIRLVLAKEVGRWMN</sequence>
<dbReference type="Proteomes" id="UP000032522">
    <property type="component" value="Unassembled WGS sequence"/>
</dbReference>
<feature type="domain" description="Helicase Helix-turn-helix" evidence="1">
    <location>
        <begin position="251"/>
        <end position="339"/>
    </location>
</feature>
<dbReference type="InterPro" id="IPR029491">
    <property type="entry name" value="Helicase_HTH"/>
</dbReference>
<evidence type="ECO:0000313" key="3">
    <source>
        <dbReference type="Proteomes" id="UP000032522"/>
    </source>
</evidence>
<dbReference type="PIRSF" id="PIRSF021350">
    <property type="entry name" value="UCP021350"/>
    <property type="match status" value="1"/>
</dbReference>
<reference evidence="2 3" key="1">
    <citation type="submission" date="2015-01" db="EMBL/GenBank/DDBJ databases">
        <authorList>
            <person name="Filippidou S."/>
            <person name="Jeanneret N."/>
            <person name="Russel-Delif L."/>
            <person name="Junier T."/>
            <person name="Wunderlin T."/>
            <person name="Molina V."/>
            <person name="Johnson S.L."/>
            <person name="Davenport K.W."/>
            <person name="Chain P.S."/>
            <person name="Dorador C."/>
            <person name="Junier P."/>
        </authorList>
    </citation>
    <scope>NUCLEOTIDE SEQUENCE [LARGE SCALE GENOMIC DNA]</scope>
    <source>
        <strain evidence="2 3">Et7/4</strain>
    </source>
</reference>
<accession>A0A0D8BW13</accession>
<name>A0A0D8BW13_GEOKU</name>
<evidence type="ECO:0000313" key="2">
    <source>
        <dbReference type="EMBL" id="KJE28381.1"/>
    </source>
</evidence>
<dbReference type="PATRIC" id="fig|1462.6.peg.904"/>
<dbReference type="InterPro" id="IPR008308">
    <property type="entry name" value="YpbB-like"/>
</dbReference>
<proteinExistence type="predicted"/>
<dbReference type="OrthoDB" id="2354672at2"/>